<evidence type="ECO:0000313" key="2">
    <source>
        <dbReference type="EMBL" id="QJA99693.1"/>
    </source>
</evidence>
<protein>
    <submittedName>
        <fullName evidence="2">Uncharacterized protein</fullName>
    </submittedName>
</protein>
<feature type="region of interest" description="Disordered" evidence="1">
    <location>
        <begin position="52"/>
        <end position="74"/>
    </location>
</feature>
<dbReference type="EMBL" id="MT143663">
    <property type="protein sequence ID" value="QJA99693.1"/>
    <property type="molecule type" value="Genomic_DNA"/>
</dbReference>
<evidence type="ECO:0000256" key="1">
    <source>
        <dbReference type="SAM" id="MobiDB-lite"/>
    </source>
</evidence>
<evidence type="ECO:0000313" key="3">
    <source>
        <dbReference type="EMBL" id="QJB04383.1"/>
    </source>
</evidence>
<dbReference type="EMBL" id="MT143881">
    <property type="protein sequence ID" value="QJB04383.1"/>
    <property type="molecule type" value="Genomic_DNA"/>
</dbReference>
<proteinExistence type="predicted"/>
<dbReference type="AlphaFoldDB" id="A0A6M3LY31"/>
<name>A0A6M3LY31_9ZZZZ</name>
<accession>A0A6M3LY31</accession>
<sequence>MAKSCNSAVLDAALQYLEDNVDRISVCEGEPTTYEHATSTKGVATGKKLAMSTTPTFTGPGAGDGGGSSRKTTVDQEATITVDASGDADHVALCKSGTSTLLYVTTCTLQALTAANTVTIPAWDIEIGSPS</sequence>
<reference evidence="2" key="1">
    <citation type="submission" date="2020-03" db="EMBL/GenBank/DDBJ databases">
        <title>The deep terrestrial virosphere.</title>
        <authorList>
            <person name="Holmfeldt K."/>
            <person name="Nilsson E."/>
            <person name="Simone D."/>
            <person name="Lopez-Fernandez M."/>
            <person name="Wu X."/>
            <person name="de Brujin I."/>
            <person name="Lundin D."/>
            <person name="Andersson A."/>
            <person name="Bertilsson S."/>
            <person name="Dopson M."/>
        </authorList>
    </citation>
    <scope>NUCLEOTIDE SEQUENCE</scope>
    <source>
        <strain evidence="2">MM171A00920</strain>
        <strain evidence="3">MM171B00326</strain>
    </source>
</reference>
<gene>
    <name evidence="2" type="ORF">MM171A00920_0011</name>
    <name evidence="3" type="ORF">MM171B00326_0018</name>
</gene>
<organism evidence="2">
    <name type="scientific">viral metagenome</name>
    <dbReference type="NCBI Taxonomy" id="1070528"/>
    <lineage>
        <taxon>unclassified sequences</taxon>
        <taxon>metagenomes</taxon>
        <taxon>organismal metagenomes</taxon>
    </lineage>
</organism>